<evidence type="ECO:0000313" key="3">
    <source>
        <dbReference type="Proteomes" id="UP000262172"/>
    </source>
</evidence>
<dbReference type="InterPro" id="IPR036388">
    <property type="entry name" value="WH-like_DNA-bd_sf"/>
</dbReference>
<accession>A0A371NQY3</accession>
<gene>
    <name evidence="2" type="ORF">DY023_13990</name>
</gene>
<feature type="domain" description="HTH arsR-type" evidence="1">
    <location>
        <begin position="19"/>
        <end position="113"/>
    </location>
</feature>
<reference evidence="2 3" key="1">
    <citation type="submission" date="2018-08" db="EMBL/GenBank/DDBJ databases">
        <title>Isolation, diversity and antifungal activity of Actinobacteria from cow dung.</title>
        <authorList>
            <person name="Ling L."/>
        </authorList>
    </citation>
    <scope>NUCLEOTIDE SEQUENCE [LARGE SCALE GENOMIC DNA]</scope>
    <source>
        <strain evidence="2 3">NEAU-LLE</strain>
    </source>
</reference>
<dbReference type="CDD" id="cd00090">
    <property type="entry name" value="HTH_ARSR"/>
    <property type="match status" value="1"/>
</dbReference>
<organism evidence="2 3">
    <name type="scientific">Microbacterium bovistercoris</name>
    <dbReference type="NCBI Taxonomy" id="2293570"/>
    <lineage>
        <taxon>Bacteria</taxon>
        <taxon>Bacillati</taxon>
        <taxon>Actinomycetota</taxon>
        <taxon>Actinomycetes</taxon>
        <taxon>Micrococcales</taxon>
        <taxon>Microbacteriaceae</taxon>
        <taxon>Microbacterium</taxon>
    </lineage>
</organism>
<evidence type="ECO:0000313" key="2">
    <source>
        <dbReference type="EMBL" id="REJ04551.1"/>
    </source>
</evidence>
<keyword evidence="3" id="KW-1185">Reference proteome</keyword>
<comment type="caution">
    <text evidence="2">The sequence shown here is derived from an EMBL/GenBank/DDBJ whole genome shotgun (WGS) entry which is preliminary data.</text>
</comment>
<dbReference type="OrthoDB" id="7945987at2"/>
<dbReference type="SMART" id="SM00418">
    <property type="entry name" value="HTH_ARSR"/>
    <property type="match status" value="1"/>
</dbReference>
<dbReference type="Pfam" id="PF12840">
    <property type="entry name" value="HTH_20"/>
    <property type="match status" value="1"/>
</dbReference>
<dbReference type="InterPro" id="IPR001845">
    <property type="entry name" value="HTH_ArsR_DNA-bd_dom"/>
</dbReference>
<dbReference type="InterPro" id="IPR011991">
    <property type="entry name" value="ArsR-like_HTH"/>
</dbReference>
<dbReference type="Gene3D" id="1.10.10.10">
    <property type="entry name" value="Winged helix-like DNA-binding domain superfamily/Winged helix DNA-binding domain"/>
    <property type="match status" value="1"/>
</dbReference>
<name>A0A371NQY3_9MICO</name>
<dbReference type="RefSeq" id="WP_116242949.1">
    <property type="nucleotide sequence ID" value="NZ_QUAB01000046.1"/>
</dbReference>
<sequence length="210" mass="23272">MSTEEQHDRPDQPRTLDAGALKALAHPLRVRIYDLLSERGPQTASTLAALIGETSGATSYHLRALAAHDLIREVEGRGTARERWWERPKGRINLPGPDETMSPANRAAAQIVSAEFFRLRHQTLMDYLNRPESAVPEGWRDAGLVMTTMLDLTPAQMADVRKELSDLVDAVVERYKGQEGAPGTRRVSLRSEIFDLPSQSGSAQSTEEQS</sequence>
<dbReference type="InterPro" id="IPR036390">
    <property type="entry name" value="WH_DNA-bd_sf"/>
</dbReference>
<dbReference type="Proteomes" id="UP000262172">
    <property type="component" value="Unassembled WGS sequence"/>
</dbReference>
<dbReference type="SUPFAM" id="SSF46785">
    <property type="entry name" value="Winged helix' DNA-binding domain"/>
    <property type="match status" value="1"/>
</dbReference>
<proteinExistence type="predicted"/>
<evidence type="ECO:0000259" key="1">
    <source>
        <dbReference type="SMART" id="SM00418"/>
    </source>
</evidence>
<dbReference type="EMBL" id="QUAB01000046">
    <property type="protein sequence ID" value="REJ04551.1"/>
    <property type="molecule type" value="Genomic_DNA"/>
</dbReference>
<protein>
    <submittedName>
        <fullName evidence="2">ArsR family transcriptional regulator</fullName>
    </submittedName>
</protein>
<dbReference type="AlphaFoldDB" id="A0A371NQY3"/>
<dbReference type="GO" id="GO:0003700">
    <property type="term" value="F:DNA-binding transcription factor activity"/>
    <property type="evidence" value="ECO:0007669"/>
    <property type="project" value="InterPro"/>
</dbReference>